<accession>A6GBD2</accession>
<keyword evidence="2" id="KW-1185">Reference proteome</keyword>
<organism evidence="1 2">
    <name type="scientific">Plesiocystis pacifica SIR-1</name>
    <dbReference type="NCBI Taxonomy" id="391625"/>
    <lineage>
        <taxon>Bacteria</taxon>
        <taxon>Pseudomonadati</taxon>
        <taxon>Myxococcota</taxon>
        <taxon>Polyangia</taxon>
        <taxon>Nannocystales</taxon>
        <taxon>Nannocystaceae</taxon>
        <taxon>Plesiocystis</taxon>
    </lineage>
</organism>
<dbReference type="STRING" id="391625.PPSIR1_04513"/>
<name>A6GBD2_9BACT</name>
<dbReference type="RefSeq" id="WP_006974023.1">
    <property type="nucleotide sequence ID" value="NZ_ABCS01000057.1"/>
</dbReference>
<evidence type="ECO:0000313" key="1">
    <source>
        <dbReference type="EMBL" id="EDM76841.1"/>
    </source>
</evidence>
<dbReference type="Proteomes" id="UP000005801">
    <property type="component" value="Unassembled WGS sequence"/>
</dbReference>
<evidence type="ECO:0000313" key="2">
    <source>
        <dbReference type="Proteomes" id="UP000005801"/>
    </source>
</evidence>
<sequence>MSDSKLPAPAQTPGALATTKASKAQRWQLIGALVRFQIKLVVDGLKDAVLVPLSLIAGAVDLLRGCSLADSSFRSVLRSGARFDAWVNLFEEPRAPEPLDLPGDLDEHLRALERLLVEQHARGGLTADAKRAIDRALDRIETQRAKLGEKPKT</sequence>
<comment type="caution">
    <text evidence="1">The sequence shown here is derived from an EMBL/GenBank/DDBJ whole genome shotgun (WGS) entry which is preliminary data.</text>
</comment>
<dbReference type="AlphaFoldDB" id="A6GBD2"/>
<proteinExistence type="predicted"/>
<dbReference type="eggNOG" id="COG3409">
    <property type="taxonomic scope" value="Bacteria"/>
</dbReference>
<protein>
    <submittedName>
        <fullName evidence="1">Uncharacterized protein</fullName>
    </submittedName>
</protein>
<gene>
    <name evidence="1" type="ORF">PPSIR1_04513</name>
</gene>
<dbReference type="OrthoDB" id="8030924at2"/>
<dbReference type="EMBL" id="ABCS01000057">
    <property type="protein sequence ID" value="EDM76841.1"/>
    <property type="molecule type" value="Genomic_DNA"/>
</dbReference>
<reference evidence="1 2" key="1">
    <citation type="submission" date="2007-06" db="EMBL/GenBank/DDBJ databases">
        <authorList>
            <person name="Shimkets L."/>
            <person name="Ferriera S."/>
            <person name="Johnson J."/>
            <person name="Kravitz S."/>
            <person name="Beeson K."/>
            <person name="Sutton G."/>
            <person name="Rogers Y.-H."/>
            <person name="Friedman R."/>
            <person name="Frazier M."/>
            <person name="Venter J.C."/>
        </authorList>
    </citation>
    <scope>NUCLEOTIDE SEQUENCE [LARGE SCALE GENOMIC DNA]</scope>
    <source>
        <strain evidence="1 2">SIR-1</strain>
    </source>
</reference>